<evidence type="ECO:0000313" key="2">
    <source>
        <dbReference type="Proteomes" id="UP000326565"/>
    </source>
</evidence>
<organism evidence="1 2">
    <name type="scientific">Aspergillus leporis</name>
    <dbReference type="NCBI Taxonomy" id="41062"/>
    <lineage>
        <taxon>Eukaryota</taxon>
        <taxon>Fungi</taxon>
        <taxon>Dikarya</taxon>
        <taxon>Ascomycota</taxon>
        <taxon>Pezizomycotina</taxon>
        <taxon>Eurotiomycetes</taxon>
        <taxon>Eurotiomycetidae</taxon>
        <taxon>Eurotiales</taxon>
        <taxon>Aspergillaceae</taxon>
        <taxon>Aspergillus</taxon>
        <taxon>Aspergillus subgen. Circumdati</taxon>
    </lineage>
</organism>
<evidence type="ECO:0000313" key="1">
    <source>
        <dbReference type="EMBL" id="KAB8077293.1"/>
    </source>
</evidence>
<protein>
    <submittedName>
        <fullName evidence="1">Uncharacterized protein</fullName>
    </submittedName>
</protein>
<gene>
    <name evidence="1" type="ORF">BDV29DRAFT_168431</name>
</gene>
<dbReference type="EMBL" id="ML732170">
    <property type="protein sequence ID" value="KAB8077293.1"/>
    <property type="molecule type" value="Genomic_DNA"/>
</dbReference>
<sequence>MFCSMHAEFRVTEMLVTLHSYPIFLGIYIVVGTQDMFPIHQVPQAYFNHHVL</sequence>
<reference evidence="1 2" key="1">
    <citation type="submission" date="2019-04" db="EMBL/GenBank/DDBJ databases">
        <title>Friends and foes A comparative genomics study of 23 Aspergillus species from section Flavi.</title>
        <authorList>
            <consortium name="DOE Joint Genome Institute"/>
            <person name="Kjaerbolling I."/>
            <person name="Vesth T."/>
            <person name="Frisvad J.C."/>
            <person name="Nybo J.L."/>
            <person name="Theobald S."/>
            <person name="Kildgaard S."/>
            <person name="Isbrandt T."/>
            <person name="Kuo A."/>
            <person name="Sato A."/>
            <person name="Lyhne E.K."/>
            <person name="Kogle M.E."/>
            <person name="Wiebenga A."/>
            <person name="Kun R.S."/>
            <person name="Lubbers R.J."/>
            <person name="Makela M.R."/>
            <person name="Barry K."/>
            <person name="Chovatia M."/>
            <person name="Clum A."/>
            <person name="Daum C."/>
            <person name="Haridas S."/>
            <person name="He G."/>
            <person name="LaButti K."/>
            <person name="Lipzen A."/>
            <person name="Mondo S."/>
            <person name="Riley R."/>
            <person name="Salamov A."/>
            <person name="Simmons B.A."/>
            <person name="Magnuson J.K."/>
            <person name="Henrissat B."/>
            <person name="Mortensen U.H."/>
            <person name="Larsen T.O."/>
            <person name="Devries R.P."/>
            <person name="Grigoriev I.V."/>
            <person name="Machida M."/>
            <person name="Baker S.E."/>
            <person name="Andersen M.R."/>
        </authorList>
    </citation>
    <scope>NUCLEOTIDE SEQUENCE [LARGE SCALE GENOMIC DNA]</scope>
    <source>
        <strain evidence="1 2">CBS 151.66</strain>
    </source>
</reference>
<proteinExistence type="predicted"/>
<accession>A0A5N5X972</accession>
<dbReference type="Proteomes" id="UP000326565">
    <property type="component" value="Unassembled WGS sequence"/>
</dbReference>
<keyword evidence="2" id="KW-1185">Reference proteome</keyword>
<name>A0A5N5X972_9EURO</name>
<dbReference type="AlphaFoldDB" id="A0A5N5X972"/>